<evidence type="ECO:0000313" key="1">
    <source>
        <dbReference type="EMBL" id="MBM3318387.1"/>
    </source>
</evidence>
<reference evidence="1" key="1">
    <citation type="submission" date="2019-03" db="EMBL/GenBank/DDBJ databases">
        <title>Lake Tanganyika Metagenome-Assembled Genomes (MAGs).</title>
        <authorList>
            <person name="Tran P."/>
        </authorList>
    </citation>
    <scope>NUCLEOTIDE SEQUENCE</scope>
    <source>
        <strain evidence="1">M_DeepCast_400m_m2_100</strain>
    </source>
</reference>
<dbReference type="SUPFAM" id="SSF109854">
    <property type="entry name" value="DinB/YfiT-like putative metalloenzymes"/>
    <property type="match status" value="1"/>
</dbReference>
<evidence type="ECO:0000313" key="2">
    <source>
        <dbReference type="Proteomes" id="UP000748308"/>
    </source>
</evidence>
<sequence>MDDGAALPPYAYAGARAMVLLHERHLRAFLATWRQAAAAGVALPATQDPDYASLAGVLAHVLRSARGYMVWICQVMGLPDPAIDPAPAAESAAGEAEAYLAHLAERWRTPLGAVAEARFDEAYPSRWQVTYCIDAMLEHAVMHPIRHRFQLEELLDRQGAR</sequence>
<dbReference type="Gene3D" id="1.20.120.450">
    <property type="entry name" value="dinb family like domain"/>
    <property type="match status" value="1"/>
</dbReference>
<organism evidence="1 2">
    <name type="scientific">Eiseniibacteriota bacterium</name>
    <dbReference type="NCBI Taxonomy" id="2212470"/>
    <lineage>
        <taxon>Bacteria</taxon>
        <taxon>Candidatus Eiseniibacteriota</taxon>
    </lineage>
</organism>
<evidence type="ECO:0008006" key="3">
    <source>
        <dbReference type="Google" id="ProtNLM"/>
    </source>
</evidence>
<protein>
    <recommendedName>
        <fullName evidence="3">DinB family protein</fullName>
    </recommendedName>
</protein>
<comment type="caution">
    <text evidence="1">The sequence shown here is derived from an EMBL/GenBank/DDBJ whole genome shotgun (WGS) entry which is preliminary data.</text>
</comment>
<dbReference type="AlphaFoldDB" id="A0A937XDN7"/>
<proteinExistence type="predicted"/>
<dbReference type="EMBL" id="VGIY01000342">
    <property type="protein sequence ID" value="MBM3318387.1"/>
    <property type="molecule type" value="Genomic_DNA"/>
</dbReference>
<accession>A0A937XDN7</accession>
<dbReference type="Proteomes" id="UP000748308">
    <property type="component" value="Unassembled WGS sequence"/>
</dbReference>
<dbReference type="InterPro" id="IPR034660">
    <property type="entry name" value="DinB/YfiT-like"/>
</dbReference>
<gene>
    <name evidence="1" type="ORF">FJY75_11105</name>
</gene>
<name>A0A937XDN7_UNCEI</name>